<sequence length="104" mass="11989">MNKLENYEFYRVNVHALTTRSAVLHALKLALEELKCSIATCNERDPEQLSHAISFLKRFYERVERITLDDGSLDYNKLIQKQAQSQLLTNAIAAHRRAIEGKNT</sequence>
<keyword evidence="3" id="KW-1185">Reference proteome</keyword>
<evidence type="ECO:0000313" key="2">
    <source>
        <dbReference type="EMBL" id="TMP63028.1"/>
    </source>
</evidence>
<organism evidence="2 4">
    <name type="scientific">Pseudoalteromonas citrea</name>
    <dbReference type="NCBI Taxonomy" id="43655"/>
    <lineage>
        <taxon>Bacteria</taxon>
        <taxon>Pseudomonadati</taxon>
        <taxon>Pseudomonadota</taxon>
        <taxon>Gammaproteobacteria</taxon>
        <taxon>Alteromonadales</taxon>
        <taxon>Pseudoalteromonadaceae</taxon>
        <taxon>Pseudoalteromonas</taxon>
    </lineage>
</organism>
<protein>
    <submittedName>
        <fullName evidence="2">Uncharacterized protein</fullName>
    </submittedName>
</protein>
<dbReference type="AlphaFoldDB" id="A0A5S3XV47"/>
<dbReference type="RefSeq" id="WP_138594757.1">
    <property type="nucleotide sequence ID" value="NZ_PNCK01000009.1"/>
</dbReference>
<dbReference type="Proteomes" id="UP000307706">
    <property type="component" value="Unassembled WGS sequence"/>
</dbReference>
<dbReference type="Proteomes" id="UP000305730">
    <property type="component" value="Unassembled WGS sequence"/>
</dbReference>
<reference evidence="3 4" key="1">
    <citation type="submission" date="2017-12" db="EMBL/GenBank/DDBJ databases">
        <authorList>
            <person name="Paulsen S."/>
            <person name="Gram L.K."/>
        </authorList>
    </citation>
    <scope>NUCLEOTIDE SEQUENCE [LARGE SCALE GENOMIC DNA]</scope>
    <source>
        <strain evidence="2 4">S2231</strain>
        <strain evidence="1 3">S2233</strain>
    </source>
</reference>
<gene>
    <name evidence="2" type="ORF">CWB96_00015</name>
    <name evidence="1" type="ORF">CWB97_02445</name>
</gene>
<proteinExistence type="predicted"/>
<reference evidence="2" key="3">
    <citation type="submission" date="2019-09" db="EMBL/GenBank/DDBJ databases">
        <title>Co-occurence of chitin degradation, pigmentation and bioactivity in marine Pseudoalteromonas.</title>
        <authorList>
            <person name="Sonnenschein E.C."/>
            <person name="Bech P.K."/>
        </authorList>
    </citation>
    <scope>NUCLEOTIDE SEQUENCE</scope>
    <source>
        <strain evidence="2">S2231</strain>
        <strain evidence="1 3">S2233</strain>
    </source>
</reference>
<accession>A0A5S3XV47</accession>
<dbReference type="EMBL" id="PNCK01000009">
    <property type="protein sequence ID" value="TMP46337.1"/>
    <property type="molecule type" value="Genomic_DNA"/>
</dbReference>
<reference evidence="4" key="2">
    <citation type="submission" date="2019-06" db="EMBL/GenBank/DDBJ databases">
        <title>Co-occurence of chitin degradation, pigmentation and bioactivity in marine Pseudoalteromonas.</title>
        <authorList>
            <person name="Sonnenschein E.C."/>
            <person name="Bech P.K."/>
        </authorList>
    </citation>
    <scope>NUCLEOTIDE SEQUENCE [LARGE SCALE GENOMIC DNA]</scope>
    <source>
        <strain evidence="4">S2231</strain>
    </source>
</reference>
<evidence type="ECO:0000313" key="1">
    <source>
        <dbReference type="EMBL" id="TMP46337.1"/>
    </source>
</evidence>
<dbReference type="OrthoDB" id="9998815at2"/>
<evidence type="ECO:0000313" key="4">
    <source>
        <dbReference type="Proteomes" id="UP000307706"/>
    </source>
</evidence>
<name>A0A5S3XV47_9GAMM</name>
<dbReference type="EMBL" id="PNCL01000001">
    <property type="protein sequence ID" value="TMP63028.1"/>
    <property type="molecule type" value="Genomic_DNA"/>
</dbReference>
<comment type="caution">
    <text evidence="2">The sequence shown here is derived from an EMBL/GenBank/DDBJ whole genome shotgun (WGS) entry which is preliminary data.</text>
</comment>
<evidence type="ECO:0000313" key="3">
    <source>
        <dbReference type="Proteomes" id="UP000305730"/>
    </source>
</evidence>